<dbReference type="Gene3D" id="2.40.30.10">
    <property type="entry name" value="Translation factors"/>
    <property type="match status" value="1"/>
</dbReference>
<dbReference type="EMBL" id="CASHTH010000084">
    <property type="protein sequence ID" value="CAI7990859.1"/>
    <property type="molecule type" value="Genomic_DNA"/>
</dbReference>
<dbReference type="Pfam" id="PF00970">
    <property type="entry name" value="FAD_binding_6"/>
    <property type="match status" value="1"/>
</dbReference>
<dbReference type="InterPro" id="IPR039261">
    <property type="entry name" value="FNR_nucleotide-bd"/>
</dbReference>
<dbReference type="GO" id="GO:0016491">
    <property type="term" value="F:oxidoreductase activity"/>
    <property type="evidence" value="ECO:0007669"/>
    <property type="project" value="InterPro"/>
</dbReference>
<keyword evidence="6" id="KW-1185">Reference proteome</keyword>
<dbReference type="PROSITE" id="PS51384">
    <property type="entry name" value="FAD_FR"/>
    <property type="match status" value="1"/>
</dbReference>
<dbReference type="Proteomes" id="UP001174909">
    <property type="component" value="Unassembled WGS sequence"/>
</dbReference>
<comment type="cofactor">
    <cofactor evidence="1">
        <name>FAD</name>
        <dbReference type="ChEBI" id="CHEBI:57692"/>
    </cofactor>
</comment>
<dbReference type="InterPro" id="IPR017927">
    <property type="entry name" value="FAD-bd_FR_type"/>
</dbReference>
<organism evidence="5 6">
    <name type="scientific">Geodia barretti</name>
    <name type="common">Barrett's horny sponge</name>
    <dbReference type="NCBI Taxonomy" id="519541"/>
    <lineage>
        <taxon>Eukaryota</taxon>
        <taxon>Metazoa</taxon>
        <taxon>Porifera</taxon>
        <taxon>Demospongiae</taxon>
        <taxon>Heteroscleromorpha</taxon>
        <taxon>Tetractinellida</taxon>
        <taxon>Astrophorina</taxon>
        <taxon>Geodiidae</taxon>
        <taxon>Geodia</taxon>
    </lineage>
</organism>
<comment type="caution">
    <text evidence="5">The sequence shown here is derived from an EMBL/GenBank/DDBJ whole genome shotgun (WGS) entry which is preliminary data.</text>
</comment>
<evidence type="ECO:0000259" key="4">
    <source>
        <dbReference type="PROSITE" id="PS51384"/>
    </source>
</evidence>
<dbReference type="Pfam" id="PF00175">
    <property type="entry name" value="NAD_binding_1"/>
    <property type="match status" value="1"/>
</dbReference>
<dbReference type="InterPro" id="IPR008333">
    <property type="entry name" value="Cbr1-like_FAD-bd_dom"/>
</dbReference>
<protein>
    <submittedName>
        <fullName evidence="5">Protein RfbI</fullName>
    </submittedName>
</protein>
<reference evidence="5" key="1">
    <citation type="submission" date="2023-03" db="EMBL/GenBank/DDBJ databases">
        <authorList>
            <person name="Steffen K."/>
            <person name="Cardenas P."/>
        </authorList>
    </citation>
    <scope>NUCLEOTIDE SEQUENCE</scope>
</reference>
<dbReference type="SUPFAM" id="SSF63380">
    <property type="entry name" value="Riboflavin synthase domain-like"/>
    <property type="match status" value="1"/>
</dbReference>
<dbReference type="Gene3D" id="3.40.50.80">
    <property type="entry name" value="Nucleotide-binding domain of ferredoxin-NADP reductase (FNR) module"/>
    <property type="match status" value="1"/>
</dbReference>
<keyword evidence="2" id="KW-0285">Flavoprotein</keyword>
<evidence type="ECO:0000256" key="3">
    <source>
        <dbReference type="ARBA" id="ARBA00022827"/>
    </source>
</evidence>
<evidence type="ECO:0000256" key="1">
    <source>
        <dbReference type="ARBA" id="ARBA00001974"/>
    </source>
</evidence>
<dbReference type="InterPro" id="IPR001433">
    <property type="entry name" value="OxRdtase_FAD/NAD-bd"/>
</dbReference>
<accession>A0AA35QSZ0</accession>
<dbReference type="InterPro" id="IPR017938">
    <property type="entry name" value="Riboflavin_synthase-like_b-brl"/>
</dbReference>
<gene>
    <name evidence="5" type="ORF">GBAR_LOCUS565</name>
</gene>
<keyword evidence="3" id="KW-0274">FAD</keyword>
<dbReference type="InterPro" id="IPR001709">
    <property type="entry name" value="Flavoprot_Pyr_Nucl_cyt_Rdtase"/>
</dbReference>
<dbReference type="PANTHER" id="PTHR47878:SF2">
    <property type="entry name" value="OXIDOREDUCTASE FAD_NAD(P)-BINDING DOMAIN PROTEIN"/>
    <property type="match status" value="1"/>
</dbReference>
<evidence type="ECO:0000256" key="2">
    <source>
        <dbReference type="ARBA" id="ARBA00022630"/>
    </source>
</evidence>
<dbReference type="PANTHER" id="PTHR47878">
    <property type="entry name" value="OXIDOREDUCTASE FAD/NAD(P)-BINDING DOMAIN PROTEIN"/>
    <property type="match status" value="1"/>
</dbReference>
<evidence type="ECO:0000313" key="6">
    <source>
        <dbReference type="Proteomes" id="UP001174909"/>
    </source>
</evidence>
<dbReference type="InterPro" id="IPR051930">
    <property type="entry name" value="FNR_type-1"/>
</dbReference>
<sequence length="251" mass="28349">MTNLRTARVTQDRTLDLPRAKLVERVDYTDDLMVIKLEPQDLDFNFNPGQYCTLGLEGIERAYSIVSAPHEPLLEIFVELVPDGQLTPLMWQMGTGDTMSIRPGPKGIFVMDPTVNQHLMLGTVTGTAPFVSIVRDHLHYNRSGHHFYILEGASYVDEFVYDTELLDLSAAHPDVVTFVPAISRPNEARNAAWEGETGRLNAIVAKYLHQFKLDQSDTLVYACGHPGMIEGSREIVAGEGWKWTEERFWKE</sequence>
<proteinExistence type="predicted"/>
<evidence type="ECO:0000313" key="5">
    <source>
        <dbReference type="EMBL" id="CAI7990859.1"/>
    </source>
</evidence>
<name>A0AA35QSZ0_GEOBA</name>
<dbReference type="PRINTS" id="PR00410">
    <property type="entry name" value="PHEHYDRXLASE"/>
</dbReference>
<dbReference type="SUPFAM" id="SSF52343">
    <property type="entry name" value="Ferredoxin reductase-like, C-terminal NADP-linked domain"/>
    <property type="match status" value="1"/>
</dbReference>
<dbReference type="PRINTS" id="PR00371">
    <property type="entry name" value="FPNCR"/>
</dbReference>
<dbReference type="AlphaFoldDB" id="A0AA35QSZ0"/>
<feature type="domain" description="FAD-binding FR-type" evidence="4">
    <location>
        <begin position="15"/>
        <end position="112"/>
    </location>
</feature>